<dbReference type="InterPro" id="IPR011055">
    <property type="entry name" value="Dup_hybrid_motif"/>
</dbReference>
<dbReference type="Pfam" id="PF01551">
    <property type="entry name" value="Peptidase_M23"/>
    <property type="match status" value="1"/>
</dbReference>
<comment type="caution">
    <text evidence="4">The sequence shown here is derived from an EMBL/GenBank/DDBJ whole genome shotgun (WGS) entry which is preliminary data.</text>
</comment>
<keyword evidence="5" id="KW-1185">Reference proteome</keyword>
<dbReference type="PANTHER" id="PTHR21666:SF270">
    <property type="entry name" value="MUREIN HYDROLASE ACTIVATOR ENVC"/>
    <property type="match status" value="1"/>
</dbReference>
<keyword evidence="1" id="KW-0732">Signal</keyword>
<accession>A0A3L7JT14</accession>
<dbReference type="SUPFAM" id="SSF51261">
    <property type="entry name" value="Duplicated hybrid motif"/>
    <property type="match status" value="1"/>
</dbReference>
<dbReference type="PROSITE" id="PS51109">
    <property type="entry name" value="G5"/>
    <property type="match status" value="1"/>
</dbReference>
<name>A0A3L7JT14_9BACI</name>
<protein>
    <submittedName>
        <fullName evidence="4">M23 family metallopeptidase</fullName>
    </submittedName>
</protein>
<dbReference type="Gene3D" id="2.20.230.10">
    <property type="entry name" value="Resuscitation-promoting factor rpfb"/>
    <property type="match status" value="1"/>
</dbReference>
<dbReference type="SMART" id="SM00257">
    <property type="entry name" value="LysM"/>
    <property type="match status" value="1"/>
</dbReference>
<dbReference type="GO" id="GO:0004222">
    <property type="term" value="F:metalloendopeptidase activity"/>
    <property type="evidence" value="ECO:0007669"/>
    <property type="project" value="TreeGrafter"/>
</dbReference>
<dbReference type="RefSeq" id="WP_121681504.1">
    <property type="nucleotide sequence ID" value="NZ_RCVZ01000011.1"/>
</dbReference>
<dbReference type="Pfam" id="PF07501">
    <property type="entry name" value="G5"/>
    <property type="match status" value="1"/>
</dbReference>
<dbReference type="CDD" id="cd00118">
    <property type="entry name" value="LysM"/>
    <property type="match status" value="1"/>
</dbReference>
<dbReference type="Pfam" id="PF01476">
    <property type="entry name" value="LysM"/>
    <property type="match status" value="1"/>
</dbReference>
<gene>
    <name evidence="4" type="ORF">D9X91_15230</name>
</gene>
<evidence type="ECO:0000259" key="2">
    <source>
        <dbReference type="PROSITE" id="PS51109"/>
    </source>
</evidence>
<dbReference type="InterPro" id="IPR011098">
    <property type="entry name" value="G5_dom"/>
</dbReference>
<dbReference type="SUPFAM" id="SSF54106">
    <property type="entry name" value="LysM domain"/>
    <property type="match status" value="1"/>
</dbReference>
<dbReference type="AlphaFoldDB" id="A0A3L7JT14"/>
<evidence type="ECO:0000259" key="3">
    <source>
        <dbReference type="PROSITE" id="PS51782"/>
    </source>
</evidence>
<organism evidence="4 5">
    <name type="scientific">Falsibacillus albus</name>
    <dbReference type="NCBI Taxonomy" id="2478915"/>
    <lineage>
        <taxon>Bacteria</taxon>
        <taxon>Bacillati</taxon>
        <taxon>Bacillota</taxon>
        <taxon>Bacilli</taxon>
        <taxon>Bacillales</taxon>
        <taxon>Bacillaceae</taxon>
        <taxon>Falsibacillus</taxon>
    </lineage>
</organism>
<dbReference type="InterPro" id="IPR016047">
    <property type="entry name" value="M23ase_b-sheet_dom"/>
</dbReference>
<dbReference type="PANTHER" id="PTHR21666">
    <property type="entry name" value="PEPTIDASE-RELATED"/>
    <property type="match status" value="1"/>
</dbReference>
<dbReference type="Proteomes" id="UP000276770">
    <property type="component" value="Unassembled WGS sequence"/>
</dbReference>
<feature type="domain" description="G5" evidence="2">
    <location>
        <begin position="282"/>
        <end position="362"/>
    </location>
</feature>
<reference evidence="4 5" key="1">
    <citation type="submission" date="2018-10" db="EMBL/GenBank/DDBJ databases">
        <title>Falsibacillus sp. genome draft.</title>
        <authorList>
            <person name="Shi S."/>
        </authorList>
    </citation>
    <scope>NUCLEOTIDE SEQUENCE [LARGE SCALE GENOMIC DNA]</scope>
    <source>
        <strain evidence="4 5">GY 10110</strain>
    </source>
</reference>
<dbReference type="Gene3D" id="2.70.70.10">
    <property type="entry name" value="Glucose Permease (Domain IIA)"/>
    <property type="match status" value="1"/>
</dbReference>
<evidence type="ECO:0000313" key="4">
    <source>
        <dbReference type="EMBL" id="RLQ93988.1"/>
    </source>
</evidence>
<dbReference type="PROSITE" id="PS51782">
    <property type="entry name" value="LYSM"/>
    <property type="match status" value="1"/>
</dbReference>
<dbReference type="InterPro" id="IPR018392">
    <property type="entry name" value="LysM"/>
</dbReference>
<evidence type="ECO:0000256" key="1">
    <source>
        <dbReference type="ARBA" id="ARBA00022729"/>
    </source>
</evidence>
<dbReference type="OrthoDB" id="9805070at2"/>
<evidence type="ECO:0000313" key="5">
    <source>
        <dbReference type="Proteomes" id="UP000276770"/>
    </source>
</evidence>
<proteinExistence type="predicted"/>
<dbReference type="InterPro" id="IPR050570">
    <property type="entry name" value="Cell_wall_metabolism_enzyme"/>
</dbReference>
<dbReference type="SMART" id="SM01208">
    <property type="entry name" value="G5"/>
    <property type="match status" value="1"/>
</dbReference>
<dbReference type="CDD" id="cd12797">
    <property type="entry name" value="M23_peptidase"/>
    <property type="match status" value="1"/>
</dbReference>
<dbReference type="EMBL" id="RCVZ01000011">
    <property type="protein sequence ID" value="RLQ93988.1"/>
    <property type="molecule type" value="Genomic_DNA"/>
</dbReference>
<sequence>MNWRQKLSNVSSNFPKLNINLSTNLIKKAAITALVVSAFSIHSVSANDDKSELDKVYHVYIKDQYIGTVSDKSIIEKIIDEKEKIGENEFSNYKIEVGDDLKFIPEQVFQSTANDDAAVQKVRSQLDVEADATAISIDGKPAVYVKDHDAAEQVMKKLELSYATQDELDQYEANKDSIDSLPPLKDDETRLVDMSLKEHISTDETSVEPGKILTADEAVKYLQKGTLEEKKYKVEEGDVLGGIASAHNLTSDQLINLNPGLKEDSVLHIGEELNVTVHEPLLHVIMKREVHKVESVPFEKEVVEDDSMYKGDTKVIQEGEDGKSAFTYTIAEENGRRIMKDVKDEKVMKKPVKYIVHKGTKVVPSRGTGKFAWPAVGGYISSKMGMRWGKMHKGIDIARPSDRTIKAADNGVVVSAGNSHDGYGNKVVINHKNGYQTLYAHMNSLSVSSGETVPKGTKIGVMGQTGDATGVHLHFEVRHNGKLIDPLTKIHK</sequence>
<dbReference type="InterPro" id="IPR036779">
    <property type="entry name" value="LysM_dom_sf"/>
</dbReference>
<dbReference type="Gene3D" id="3.10.350.10">
    <property type="entry name" value="LysM domain"/>
    <property type="match status" value="1"/>
</dbReference>
<feature type="domain" description="LysM" evidence="3">
    <location>
        <begin position="230"/>
        <end position="275"/>
    </location>
</feature>